<reference evidence="6" key="1">
    <citation type="submission" date="2013-04" db="EMBL/GenBank/DDBJ databases">
        <title>The Genome Sequence of Fonticula alba ATCC 38817.</title>
        <authorList>
            <consortium name="The Broad Institute Genomics Platform"/>
            <person name="Russ C."/>
            <person name="Cuomo C."/>
            <person name="Burger G."/>
            <person name="Gray M.W."/>
            <person name="Holland P.W.H."/>
            <person name="King N."/>
            <person name="Lang F.B.F."/>
            <person name="Roger A.J."/>
            <person name="Ruiz-Trillo I."/>
            <person name="Brown M."/>
            <person name="Walker B."/>
            <person name="Young S."/>
            <person name="Zeng Q."/>
            <person name="Gargeya S."/>
            <person name="Fitzgerald M."/>
            <person name="Haas B."/>
            <person name="Abouelleil A."/>
            <person name="Allen A.W."/>
            <person name="Alvarado L."/>
            <person name="Arachchi H.M."/>
            <person name="Berlin A.M."/>
            <person name="Chapman S.B."/>
            <person name="Gainer-Dewar J."/>
            <person name="Goldberg J."/>
            <person name="Griggs A."/>
            <person name="Gujja S."/>
            <person name="Hansen M."/>
            <person name="Howarth C."/>
            <person name="Imamovic A."/>
            <person name="Ireland A."/>
            <person name="Larimer J."/>
            <person name="McCowan C."/>
            <person name="Murphy C."/>
            <person name="Pearson M."/>
            <person name="Poon T.W."/>
            <person name="Priest M."/>
            <person name="Roberts A."/>
            <person name="Saif S."/>
            <person name="Shea T."/>
            <person name="Sisk P."/>
            <person name="Sykes S."/>
            <person name="Wortman J."/>
            <person name="Nusbaum C."/>
            <person name="Birren B."/>
        </authorList>
    </citation>
    <scope>NUCLEOTIDE SEQUENCE [LARGE SCALE GENOMIC DNA]</scope>
    <source>
        <strain evidence="6">ATCC 38817</strain>
    </source>
</reference>
<feature type="region of interest" description="Disordered" evidence="4">
    <location>
        <begin position="498"/>
        <end position="518"/>
    </location>
</feature>
<dbReference type="PANTHER" id="PTHR11142">
    <property type="entry name" value="PSEUDOURIDYLATE SYNTHASE"/>
    <property type="match status" value="1"/>
</dbReference>
<dbReference type="HAMAP" id="MF_00171">
    <property type="entry name" value="TruA"/>
    <property type="match status" value="1"/>
</dbReference>
<dbReference type="InterPro" id="IPR001406">
    <property type="entry name" value="PsdUridine_synth_TruA"/>
</dbReference>
<evidence type="ECO:0000259" key="5">
    <source>
        <dbReference type="Pfam" id="PF01416"/>
    </source>
</evidence>
<feature type="region of interest" description="Disordered" evidence="4">
    <location>
        <begin position="96"/>
        <end position="118"/>
    </location>
</feature>
<feature type="region of interest" description="Disordered" evidence="4">
    <location>
        <begin position="587"/>
        <end position="611"/>
    </location>
</feature>
<evidence type="ECO:0000256" key="2">
    <source>
        <dbReference type="ARBA" id="ARBA00022694"/>
    </source>
</evidence>
<evidence type="ECO:0000256" key="3">
    <source>
        <dbReference type="ARBA" id="ARBA00023235"/>
    </source>
</evidence>
<evidence type="ECO:0000256" key="4">
    <source>
        <dbReference type="SAM" id="MobiDB-lite"/>
    </source>
</evidence>
<dbReference type="GO" id="GO:0031119">
    <property type="term" value="P:tRNA pseudouridine synthesis"/>
    <property type="evidence" value="ECO:0007669"/>
    <property type="project" value="TreeGrafter"/>
</dbReference>
<keyword evidence="7" id="KW-1185">Reference proteome</keyword>
<dbReference type="Gene3D" id="3.30.70.580">
    <property type="entry name" value="Pseudouridine synthase I, catalytic domain, N-terminal subdomain"/>
    <property type="match status" value="1"/>
</dbReference>
<protein>
    <recommendedName>
        <fullName evidence="5">Pseudouridine synthase I TruA alpha/beta domain-containing protein</fullName>
    </recommendedName>
</protein>
<gene>
    <name evidence="6" type="ORF">H696_05288</name>
</gene>
<dbReference type="InterPro" id="IPR020103">
    <property type="entry name" value="PsdUridine_synth_cat_dom_sf"/>
</dbReference>
<dbReference type="Pfam" id="PF01416">
    <property type="entry name" value="PseudoU_synth_1"/>
    <property type="match status" value="1"/>
</dbReference>
<dbReference type="AlphaFoldDB" id="A0A058Z4C3"/>
<dbReference type="GeneID" id="20530013"/>
<dbReference type="Gene3D" id="3.30.70.660">
    <property type="entry name" value="Pseudouridine synthase I, catalytic domain, C-terminal subdomain"/>
    <property type="match status" value="1"/>
</dbReference>
<dbReference type="OrthoDB" id="25767at2759"/>
<keyword evidence="2" id="KW-0819">tRNA processing</keyword>
<evidence type="ECO:0000313" key="7">
    <source>
        <dbReference type="Proteomes" id="UP000030693"/>
    </source>
</evidence>
<sequence>MARLLGVFRLASPLFCPPSPPAARLSRPFVGALLQRATFSRQAMAETPPQPGDPAISEGSSTPPSAGIEALSNDELQNLVRRLQGELASARTELKQLRRQADPIPESAPPATMRKAPRREFDPRRYGQRRVVLHVSYMGWNLSGLEAQANSPDTVNGHLLRALAKTFLISVPSEVCRKHGITQLSPEVATTAAPDIVAACRLSQTGRTDAGVSALSQFIAVDVRSQALGPAAAIVDGEAPQHPVLDRAELNYPRLLNDALPEGIRVLGWAPVSWDFDARFACQGRSYAYLLPSHGLDLDRMREAAGHFVGCHDFRNFCRLDKSKTQIRFDRTVFNVTVEPFAPSNALPEHLRYLMVRVYGRGFLYNQVRAMVAVLAAVGTGRETPDVVRHLLDIEKHPLRPVYDVALEYPLVMVGADYPNLNMIYETDTLRRVSQSVWNQWHATQTQAHIQSLLLGMVAALPTAEIRTASKGADGVLPIFPDVHSLDTCHKGNLSWQYHRPSGDPSAGADGPAGLTADGRPILATLPNPAFVHGDAAPAQPMAYRPDPTAETTLPAIYHGLGVISRPQIPGLVVPGFHLPALPRLAESDDADSDHEPQDLLPSVTTPTTTMAPEEASPLLVKPEPQVLPSSELIASLDQRFGFGVAVIPHAACSMSKVPGAAYVPLRSRKTMLYSPEEVAERVAKRKRVARVMKSISKDK</sequence>
<feature type="region of interest" description="Disordered" evidence="4">
    <location>
        <begin position="42"/>
        <end position="68"/>
    </location>
</feature>
<dbReference type="PANTHER" id="PTHR11142:SF5">
    <property type="entry name" value="TRNA PSEUDOURIDINE(38_39) SYNTHASE"/>
    <property type="match status" value="1"/>
</dbReference>
<evidence type="ECO:0000313" key="6">
    <source>
        <dbReference type="EMBL" id="KCV68372.1"/>
    </source>
</evidence>
<feature type="domain" description="Pseudouridine synthase I TruA alpha/beta" evidence="5">
    <location>
        <begin position="304"/>
        <end position="419"/>
    </location>
</feature>
<dbReference type="InterPro" id="IPR020097">
    <property type="entry name" value="PsdUridine_synth_TruA_a/b_dom"/>
</dbReference>
<dbReference type="InterPro" id="IPR020095">
    <property type="entry name" value="PsdUridine_synth_TruA_C"/>
</dbReference>
<dbReference type="GO" id="GO:0005634">
    <property type="term" value="C:nucleus"/>
    <property type="evidence" value="ECO:0007669"/>
    <property type="project" value="TreeGrafter"/>
</dbReference>
<dbReference type="RefSeq" id="XP_009497426.1">
    <property type="nucleotide sequence ID" value="XM_009499151.1"/>
</dbReference>
<proteinExistence type="inferred from homology"/>
<dbReference type="SUPFAM" id="SSF55120">
    <property type="entry name" value="Pseudouridine synthase"/>
    <property type="match status" value="1"/>
</dbReference>
<dbReference type="InterPro" id="IPR020094">
    <property type="entry name" value="TruA/RsuA/RluB/E/F_N"/>
</dbReference>
<name>A0A058Z4C3_FONAL</name>
<accession>A0A058Z4C3</accession>
<dbReference type="Proteomes" id="UP000030693">
    <property type="component" value="Unassembled WGS sequence"/>
</dbReference>
<comment type="similarity">
    <text evidence="1">Belongs to the tRNA pseudouridine synthase TruA family.</text>
</comment>
<feature type="compositionally biased region" description="Low complexity" evidence="4">
    <location>
        <begin position="503"/>
        <end position="514"/>
    </location>
</feature>
<dbReference type="eggNOG" id="KOG2554">
    <property type="taxonomic scope" value="Eukaryota"/>
</dbReference>
<dbReference type="GO" id="GO:0005737">
    <property type="term" value="C:cytoplasm"/>
    <property type="evidence" value="ECO:0007669"/>
    <property type="project" value="TreeGrafter"/>
</dbReference>
<dbReference type="NCBIfam" id="TIGR00071">
    <property type="entry name" value="hisT_truA"/>
    <property type="match status" value="1"/>
</dbReference>
<evidence type="ECO:0000256" key="1">
    <source>
        <dbReference type="ARBA" id="ARBA00009375"/>
    </source>
</evidence>
<organism evidence="6">
    <name type="scientific">Fonticula alba</name>
    <name type="common">Slime mold</name>
    <dbReference type="NCBI Taxonomy" id="691883"/>
    <lineage>
        <taxon>Eukaryota</taxon>
        <taxon>Rotosphaerida</taxon>
        <taxon>Fonticulaceae</taxon>
        <taxon>Fonticula</taxon>
    </lineage>
</organism>
<dbReference type="GO" id="GO:1990481">
    <property type="term" value="P:mRNA pseudouridine synthesis"/>
    <property type="evidence" value="ECO:0007669"/>
    <property type="project" value="TreeGrafter"/>
</dbReference>
<dbReference type="GO" id="GO:0009982">
    <property type="term" value="F:pseudouridine synthase activity"/>
    <property type="evidence" value="ECO:0007669"/>
    <property type="project" value="InterPro"/>
</dbReference>
<keyword evidence="3" id="KW-0413">Isomerase</keyword>
<dbReference type="EMBL" id="KB932209">
    <property type="protein sequence ID" value="KCV68372.1"/>
    <property type="molecule type" value="Genomic_DNA"/>
</dbReference>
<dbReference type="GO" id="GO:0003723">
    <property type="term" value="F:RNA binding"/>
    <property type="evidence" value="ECO:0007669"/>
    <property type="project" value="InterPro"/>
</dbReference>
<dbReference type="STRING" id="691883.A0A058Z4C3"/>